<dbReference type="EMBL" id="FOZM01000003">
    <property type="protein sequence ID" value="SFS21715.1"/>
    <property type="molecule type" value="Genomic_DNA"/>
</dbReference>
<feature type="compositionally biased region" description="Basic and acidic residues" evidence="1">
    <location>
        <begin position="365"/>
        <end position="381"/>
    </location>
</feature>
<dbReference type="Proteomes" id="UP000198926">
    <property type="component" value="Unassembled WGS sequence"/>
</dbReference>
<dbReference type="Pfam" id="PF25269">
    <property type="entry name" value="DUF7867"/>
    <property type="match status" value="2"/>
</dbReference>
<proteinExistence type="predicted"/>
<organism evidence="4 5">
    <name type="scientific">Yoonia litorea</name>
    <dbReference type="NCBI Taxonomy" id="1123755"/>
    <lineage>
        <taxon>Bacteria</taxon>
        <taxon>Pseudomonadati</taxon>
        <taxon>Pseudomonadota</taxon>
        <taxon>Alphaproteobacteria</taxon>
        <taxon>Rhodobacterales</taxon>
        <taxon>Paracoccaceae</taxon>
        <taxon>Yoonia</taxon>
    </lineage>
</organism>
<evidence type="ECO:0000256" key="1">
    <source>
        <dbReference type="SAM" id="MobiDB-lite"/>
    </source>
</evidence>
<feature type="domain" description="DUF7867" evidence="3">
    <location>
        <begin position="174"/>
        <end position="327"/>
    </location>
</feature>
<feature type="domain" description="Putative Flp pilus-assembly TadG-like N-terminal" evidence="2">
    <location>
        <begin position="22"/>
        <end position="66"/>
    </location>
</feature>
<accession>A0A1I6N173</accession>
<feature type="region of interest" description="Disordered" evidence="1">
    <location>
        <begin position="323"/>
        <end position="381"/>
    </location>
</feature>
<feature type="compositionally biased region" description="Basic and acidic residues" evidence="1">
    <location>
        <begin position="348"/>
        <end position="357"/>
    </location>
</feature>
<evidence type="ECO:0000313" key="5">
    <source>
        <dbReference type="Proteomes" id="UP000198926"/>
    </source>
</evidence>
<dbReference type="InterPro" id="IPR028087">
    <property type="entry name" value="Tad_N"/>
</dbReference>
<feature type="compositionally biased region" description="Polar residues" evidence="1">
    <location>
        <begin position="323"/>
        <end position="343"/>
    </location>
</feature>
<dbReference type="InterPro" id="IPR057189">
    <property type="entry name" value="DUF7867"/>
</dbReference>
<dbReference type="Pfam" id="PF13400">
    <property type="entry name" value="Tad"/>
    <property type="match status" value="1"/>
</dbReference>
<gene>
    <name evidence="4" type="ORF">SAMN05444714_2924</name>
</gene>
<keyword evidence="5" id="KW-1185">Reference proteome</keyword>
<reference evidence="4 5" key="1">
    <citation type="submission" date="2016-10" db="EMBL/GenBank/DDBJ databases">
        <authorList>
            <person name="de Groot N.N."/>
        </authorList>
    </citation>
    <scope>NUCLEOTIDE SEQUENCE [LARGE SCALE GENOMIC DNA]</scope>
    <source>
        <strain evidence="4 5">DSM 29433</strain>
    </source>
</reference>
<protein>
    <submittedName>
        <fullName evidence="4">Putative Flp pilus-assembly TadE/G-like</fullName>
    </submittedName>
</protein>
<dbReference type="AlphaFoldDB" id="A0A1I6N173"/>
<evidence type="ECO:0000259" key="2">
    <source>
        <dbReference type="Pfam" id="PF13400"/>
    </source>
</evidence>
<evidence type="ECO:0000313" key="4">
    <source>
        <dbReference type="EMBL" id="SFS21715.1"/>
    </source>
</evidence>
<evidence type="ECO:0000259" key="3">
    <source>
        <dbReference type="Pfam" id="PF25269"/>
    </source>
</evidence>
<sequence length="522" mass="55502">MADPRFAHTRRFAKKFKEDTDGSMTVLGLFLFVVSGILGALALDVTAMYANRTHLQVAADQAAHAALYNLRIGGKDHDEAKTAAIDVVQATLPIAGNGITVDADDIEFGIYDPATETFTADPTSRVAVRVITSFSDERSNAATTFLFRLIGRDSFQIFAQSTFATYTPDCFSDGFLAEGIVDMQNQNFFGAGLCVHSNIEVQLQVNNEFENGAIVSMPGGANTVVVPGDKIDDVSGLSDALADDEFDLRVLSRIENMLYQYQNPTGTDFPHPGVSGDEIGWPSYITDKIMRDLGTVSEIDSTTLTAGGVYYVNCSQPNKGLTISSGNGSSAQASVSDDTSATRQGKRAGSEDTRMQKNENNNGRNNRDDDTTDGDTGRGSEDALPVLSEVIVITPCDVKFGEGSVIENARVISLSQGDKSFQAPHGLSLGSLDSEGCEQNGAQLVTMGGVSFAADFAAFGSQIFTMGDIKFAATPGKPNDFKGTSMVSNGVIDMASHVNAQAGCNSASDDNDIQATFLKMVR</sequence>
<dbReference type="OrthoDB" id="7863619at2"/>
<feature type="domain" description="DUF7867" evidence="3">
    <location>
        <begin position="349"/>
        <end position="501"/>
    </location>
</feature>
<name>A0A1I6N173_9RHOB</name>
<dbReference type="RefSeq" id="WP_090210006.1">
    <property type="nucleotide sequence ID" value="NZ_FOZM01000003.1"/>
</dbReference>
<dbReference type="STRING" id="1123755.SAMN05444714_2924"/>